<dbReference type="PANTHER" id="PTHR43792">
    <property type="entry name" value="GNAT FAMILY, PUTATIVE (AFU_ORTHOLOGUE AFUA_3G00765)-RELATED-RELATED"/>
    <property type="match status" value="1"/>
</dbReference>
<dbReference type="Pfam" id="PF13302">
    <property type="entry name" value="Acetyltransf_3"/>
    <property type="match status" value="1"/>
</dbReference>
<dbReference type="Gene3D" id="3.40.630.30">
    <property type="match status" value="1"/>
</dbReference>
<dbReference type="InterPro" id="IPR051531">
    <property type="entry name" value="N-acetyltransferase"/>
</dbReference>
<keyword evidence="3" id="KW-1185">Reference proteome</keyword>
<accession>A0ABT0N7Z9</accession>
<organism evidence="2 3">
    <name type="scientific">Shewanella corallii</name>
    <dbReference type="NCBI Taxonomy" id="560080"/>
    <lineage>
        <taxon>Bacteria</taxon>
        <taxon>Pseudomonadati</taxon>
        <taxon>Pseudomonadota</taxon>
        <taxon>Gammaproteobacteria</taxon>
        <taxon>Alteromonadales</taxon>
        <taxon>Shewanellaceae</taxon>
        <taxon>Shewanella</taxon>
    </lineage>
</organism>
<dbReference type="InterPro" id="IPR000182">
    <property type="entry name" value="GNAT_dom"/>
</dbReference>
<dbReference type="PANTHER" id="PTHR43792:SF1">
    <property type="entry name" value="N-ACETYLTRANSFERASE DOMAIN-CONTAINING PROTEIN"/>
    <property type="match status" value="1"/>
</dbReference>
<proteinExistence type="predicted"/>
<evidence type="ECO:0000259" key="1">
    <source>
        <dbReference type="Pfam" id="PF13302"/>
    </source>
</evidence>
<protein>
    <submittedName>
        <fullName evidence="2">GNAT family N-acetyltransferase</fullName>
    </submittedName>
</protein>
<dbReference type="RefSeq" id="WP_249248981.1">
    <property type="nucleotide sequence ID" value="NZ_JAKIKT010000003.1"/>
</dbReference>
<feature type="domain" description="N-acetyltransferase" evidence="1">
    <location>
        <begin position="31"/>
        <end position="170"/>
    </location>
</feature>
<dbReference type="InterPro" id="IPR016181">
    <property type="entry name" value="Acyl_CoA_acyltransferase"/>
</dbReference>
<dbReference type="SUPFAM" id="SSF55729">
    <property type="entry name" value="Acyl-CoA N-acyltransferases (Nat)"/>
    <property type="match status" value="1"/>
</dbReference>
<evidence type="ECO:0000313" key="3">
    <source>
        <dbReference type="Proteomes" id="UP001202831"/>
    </source>
</evidence>
<sequence length="193" mass="22365">MADREMSEQQGLVVPPSDRLSFELFDPKHNQEHKQDMYDLDQDPEVMRYITGGKTSSMQMIEEVLMPRMAKYRNPEKGWGIWKVTDTVSGEYYGWILVRPWAFFSDNPEHHNLELGWRFKRSSWGKGIATEAARAVADALSRQDEVTTLCAIAEEENQASTRIMEKLGMKFIRKDIVKDPLFEEELVIYGISV</sequence>
<comment type="caution">
    <text evidence="2">The sequence shown here is derived from an EMBL/GenBank/DDBJ whole genome shotgun (WGS) entry which is preliminary data.</text>
</comment>
<dbReference type="Proteomes" id="UP001202831">
    <property type="component" value="Unassembled WGS sequence"/>
</dbReference>
<reference evidence="2 3" key="1">
    <citation type="submission" date="2022-01" db="EMBL/GenBank/DDBJ databases">
        <title>Whole genome-based taxonomy of the Shewanellaceae.</title>
        <authorList>
            <person name="Martin-Rodriguez A.J."/>
        </authorList>
    </citation>
    <scope>NUCLEOTIDE SEQUENCE [LARGE SCALE GENOMIC DNA]</scope>
    <source>
        <strain evidence="2 3">DSM 21332</strain>
    </source>
</reference>
<dbReference type="EMBL" id="JAKIKT010000003">
    <property type="protein sequence ID" value="MCL2914270.1"/>
    <property type="molecule type" value="Genomic_DNA"/>
</dbReference>
<evidence type="ECO:0000313" key="2">
    <source>
        <dbReference type="EMBL" id="MCL2914270.1"/>
    </source>
</evidence>
<name>A0ABT0N7Z9_9GAMM</name>
<gene>
    <name evidence="2" type="ORF">L2725_10870</name>
</gene>